<dbReference type="Pfam" id="PF13087">
    <property type="entry name" value="AAA_12"/>
    <property type="match status" value="1"/>
</dbReference>
<feature type="non-terminal residue" evidence="6">
    <location>
        <position position="1"/>
    </location>
</feature>
<proteinExistence type="predicted"/>
<keyword evidence="2" id="KW-0378">Hydrolase</keyword>
<dbReference type="InterPro" id="IPR027417">
    <property type="entry name" value="P-loop_NTPase"/>
</dbReference>
<evidence type="ECO:0000256" key="2">
    <source>
        <dbReference type="ARBA" id="ARBA00022801"/>
    </source>
</evidence>
<protein>
    <recommendedName>
        <fullName evidence="5">DNA2/NAM7 helicase-like C-terminal domain-containing protein</fullName>
    </recommendedName>
</protein>
<dbReference type="InterPro" id="IPR050534">
    <property type="entry name" value="Coronavir_polyprotein_1ab"/>
</dbReference>
<sequence>DLFLESEELKNLCSKLTNEPFKEIIRTTDEYQGHEADLTILSLVRNNTLYAASSWGFIIEPERLNVMFSRTKSRQVIIGCTQHIIRNSHEERIKIFHKLYLEYKKEGTFVSSDLFLENQENKKERENNG</sequence>
<dbReference type="EMBL" id="LAZR01041048">
    <property type="protein sequence ID" value="KKL12979.1"/>
    <property type="molecule type" value="Genomic_DNA"/>
</dbReference>
<dbReference type="GO" id="GO:0005524">
    <property type="term" value="F:ATP binding"/>
    <property type="evidence" value="ECO:0007669"/>
    <property type="project" value="UniProtKB-KW"/>
</dbReference>
<evidence type="ECO:0000256" key="3">
    <source>
        <dbReference type="ARBA" id="ARBA00022806"/>
    </source>
</evidence>
<evidence type="ECO:0000313" key="6">
    <source>
        <dbReference type="EMBL" id="KKL12979.1"/>
    </source>
</evidence>
<evidence type="ECO:0000256" key="4">
    <source>
        <dbReference type="ARBA" id="ARBA00022840"/>
    </source>
</evidence>
<name>A0A0F9ATQ7_9ZZZZ</name>
<dbReference type="GO" id="GO:0016787">
    <property type="term" value="F:hydrolase activity"/>
    <property type="evidence" value="ECO:0007669"/>
    <property type="project" value="UniProtKB-KW"/>
</dbReference>
<dbReference type="PANTHER" id="PTHR43788">
    <property type="entry name" value="DNA2/NAM7 HELICASE FAMILY MEMBER"/>
    <property type="match status" value="1"/>
</dbReference>
<accession>A0A0F9ATQ7</accession>
<keyword evidence="4" id="KW-0067">ATP-binding</keyword>
<gene>
    <name evidence="6" type="ORF">LCGC14_2530360</name>
</gene>
<dbReference type="Gene3D" id="3.40.50.300">
    <property type="entry name" value="P-loop containing nucleotide triphosphate hydrolases"/>
    <property type="match status" value="1"/>
</dbReference>
<comment type="caution">
    <text evidence="6">The sequence shown here is derived from an EMBL/GenBank/DDBJ whole genome shotgun (WGS) entry which is preliminary data.</text>
</comment>
<evidence type="ECO:0000259" key="5">
    <source>
        <dbReference type="Pfam" id="PF13087"/>
    </source>
</evidence>
<feature type="domain" description="DNA2/NAM7 helicase-like C-terminal" evidence="5">
    <location>
        <begin position="9"/>
        <end position="81"/>
    </location>
</feature>
<keyword evidence="1" id="KW-0547">Nucleotide-binding</keyword>
<dbReference type="PANTHER" id="PTHR43788:SF8">
    <property type="entry name" value="DNA-BINDING PROTEIN SMUBP-2"/>
    <property type="match status" value="1"/>
</dbReference>
<reference evidence="6" key="1">
    <citation type="journal article" date="2015" name="Nature">
        <title>Complex archaea that bridge the gap between prokaryotes and eukaryotes.</title>
        <authorList>
            <person name="Spang A."/>
            <person name="Saw J.H."/>
            <person name="Jorgensen S.L."/>
            <person name="Zaremba-Niedzwiedzka K."/>
            <person name="Martijn J."/>
            <person name="Lind A.E."/>
            <person name="van Eijk R."/>
            <person name="Schleper C."/>
            <person name="Guy L."/>
            <person name="Ettema T.J."/>
        </authorList>
    </citation>
    <scope>NUCLEOTIDE SEQUENCE</scope>
</reference>
<evidence type="ECO:0000256" key="1">
    <source>
        <dbReference type="ARBA" id="ARBA00022741"/>
    </source>
</evidence>
<dbReference type="InterPro" id="IPR041679">
    <property type="entry name" value="DNA2/NAM7-like_C"/>
</dbReference>
<keyword evidence="3" id="KW-0347">Helicase</keyword>
<organism evidence="6">
    <name type="scientific">marine sediment metagenome</name>
    <dbReference type="NCBI Taxonomy" id="412755"/>
    <lineage>
        <taxon>unclassified sequences</taxon>
        <taxon>metagenomes</taxon>
        <taxon>ecological metagenomes</taxon>
    </lineage>
</organism>
<dbReference type="AlphaFoldDB" id="A0A0F9ATQ7"/>
<dbReference type="GO" id="GO:0043139">
    <property type="term" value="F:5'-3' DNA helicase activity"/>
    <property type="evidence" value="ECO:0007669"/>
    <property type="project" value="TreeGrafter"/>
</dbReference>